<evidence type="ECO:0000256" key="3">
    <source>
        <dbReference type="ARBA" id="ARBA00022692"/>
    </source>
</evidence>
<feature type="compositionally biased region" description="Polar residues" evidence="6">
    <location>
        <begin position="133"/>
        <end position="148"/>
    </location>
</feature>
<feature type="domain" description="SHOCT" evidence="8">
    <location>
        <begin position="101"/>
        <end position="128"/>
    </location>
</feature>
<reference evidence="10 11" key="1">
    <citation type="submission" date="2016-09" db="EMBL/GenBank/DDBJ databases">
        <title>Couchioplanes caeruleus draft genome sequence.</title>
        <authorList>
            <person name="Sheehan J."/>
            <person name="Caffrey P."/>
        </authorList>
    </citation>
    <scope>NUCLEOTIDE SEQUENCE [LARGE SCALE GENOMIC DNA]</scope>
    <source>
        <strain evidence="10 11">DSM 43634</strain>
    </source>
</reference>
<dbReference type="GO" id="GO:0005886">
    <property type="term" value="C:plasma membrane"/>
    <property type="evidence" value="ECO:0007669"/>
    <property type="project" value="UniProtKB-SubCell"/>
</dbReference>
<feature type="region of interest" description="Disordered" evidence="6">
    <location>
        <begin position="126"/>
        <end position="148"/>
    </location>
</feature>
<keyword evidence="11" id="KW-1185">Reference proteome</keyword>
<evidence type="ECO:0000256" key="7">
    <source>
        <dbReference type="SAM" id="Phobius"/>
    </source>
</evidence>
<sequence length="148" mass="16579">MSLWDVMVSMFWFMMLFAWIWLLITILADIFRDHEMSGWAKGGWTAFLIFVPWLGALTYVIVRGRSMNERAQVHAAQRHQQGPYPYVQDAESRGGAVSIADELTKLADLRDRGVISAADYEQAKAHVLGHTPAANSTQRGGPQAARTT</sequence>
<evidence type="ECO:0000256" key="5">
    <source>
        <dbReference type="ARBA" id="ARBA00023136"/>
    </source>
</evidence>
<evidence type="ECO:0000256" key="4">
    <source>
        <dbReference type="ARBA" id="ARBA00022989"/>
    </source>
</evidence>
<dbReference type="Pfam" id="PF13396">
    <property type="entry name" value="PLDc_N"/>
    <property type="match status" value="1"/>
</dbReference>
<evidence type="ECO:0000256" key="2">
    <source>
        <dbReference type="ARBA" id="ARBA00022475"/>
    </source>
</evidence>
<dbReference type="InterPro" id="IPR027379">
    <property type="entry name" value="CLS_N"/>
</dbReference>
<protein>
    <recommendedName>
        <fullName evidence="12">Phospholipase D-like protein</fullName>
    </recommendedName>
</protein>
<evidence type="ECO:0008006" key="12">
    <source>
        <dbReference type="Google" id="ProtNLM"/>
    </source>
</evidence>
<evidence type="ECO:0000256" key="6">
    <source>
        <dbReference type="SAM" id="MobiDB-lite"/>
    </source>
</evidence>
<comment type="subcellular location">
    <subcellularLocation>
        <location evidence="1">Cell membrane</location>
        <topology evidence="1">Multi-pass membrane protein</topology>
    </subcellularLocation>
</comment>
<gene>
    <name evidence="10" type="ORF">BG844_19315</name>
</gene>
<evidence type="ECO:0000256" key="1">
    <source>
        <dbReference type="ARBA" id="ARBA00004651"/>
    </source>
</evidence>
<evidence type="ECO:0000259" key="9">
    <source>
        <dbReference type="Pfam" id="PF13396"/>
    </source>
</evidence>
<dbReference type="Pfam" id="PF09851">
    <property type="entry name" value="SHOCT"/>
    <property type="match status" value="1"/>
</dbReference>
<keyword evidence="3 7" id="KW-0812">Transmembrane</keyword>
<dbReference type="Proteomes" id="UP000182486">
    <property type="component" value="Unassembled WGS sequence"/>
</dbReference>
<feature type="transmembrane region" description="Helical" evidence="7">
    <location>
        <begin position="44"/>
        <end position="62"/>
    </location>
</feature>
<dbReference type="EMBL" id="MEIA01000204">
    <property type="protein sequence ID" value="OJF12688.1"/>
    <property type="molecule type" value="Genomic_DNA"/>
</dbReference>
<comment type="caution">
    <text evidence="10">The sequence shown here is derived from an EMBL/GenBank/DDBJ whole genome shotgun (WGS) entry which is preliminary data.</text>
</comment>
<evidence type="ECO:0000259" key="8">
    <source>
        <dbReference type="Pfam" id="PF09851"/>
    </source>
</evidence>
<feature type="domain" description="Cardiolipin synthase N-terminal" evidence="9">
    <location>
        <begin position="18"/>
        <end position="63"/>
    </location>
</feature>
<keyword evidence="5 7" id="KW-0472">Membrane</keyword>
<keyword evidence="4 7" id="KW-1133">Transmembrane helix</keyword>
<name>A0A1K0FIY7_9ACTN</name>
<evidence type="ECO:0000313" key="10">
    <source>
        <dbReference type="EMBL" id="OJF12688.1"/>
    </source>
</evidence>
<dbReference type="AlphaFoldDB" id="A0A1K0FIY7"/>
<keyword evidence="2" id="KW-1003">Cell membrane</keyword>
<organism evidence="10 11">
    <name type="scientific">Couchioplanes caeruleus subsp. caeruleus</name>
    <dbReference type="NCBI Taxonomy" id="56427"/>
    <lineage>
        <taxon>Bacteria</taxon>
        <taxon>Bacillati</taxon>
        <taxon>Actinomycetota</taxon>
        <taxon>Actinomycetes</taxon>
        <taxon>Micromonosporales</taxon>
        <taxon>Micromonosporaceae</taxon>
        <taxon>Couchioplanes</taxon>
    </lineage>
</organism>
<evidence type="ECO:0000313" key="11">
    <source>
        <dbReference type="Proteomes" id="UP000182486"/>
    </source>
</evidence>
<proteinExistence type="predicted"/>
<accession>A0A1K0FIY7</accession>
<dbReference type="InterPro" id="IPR018649">
    <property type="entry name" value="SHOCT"/>
</dbReference>